<evidence type="ECO:0000313" key="3">
    <source>
        <dbReference type="Proteomes" id="UP000887116"/>
    </source>
</evidence>
<feature type="compositionally biased region" description="Polar residues" evidence="1">
    <location>
        <begin position="1"/>
        <end position="12"/>
    </location>
</feature>
<gene>
    <name evidence="2" type="ORF">TNCT_351101</name>
</gene>
<dbReference type="Proteomes" id="UP000887116">
    <property type="component" value="Unassembled WGS sequence"/>
</dbReference>
<sequence length="67" mass="7581">MATESVVGNDTLPSLPEPDINDEYTLTGKRTEIIVKKIINNLPHRITSVKNPDSFKCYYDIPELKGF</sequence>
<comment type="caution">
    <text evidence="2">The sequence shown here is derived from an EMBL/GenBank/DDBJ whole genome shotgun (WGS) entry which is preliminary data.</text>
</comment>
<name>A0A8X6FLW3_TRICU</name>
<dbReference type="EMBL" id="BMAO01002828">
    <property type="protein sequence ID" value="GFQ83633.1"/>
    <property type="molecule type" value="Genomic_DNA"/>
</dbReference>
<keyword evidence="3" id="KW-1185">Reference proteome</keyword>
<evidence type="ECO:0000256" key="1">
    <source>
        <dbReference type="SAM" id="MobiDB-lite"/>
    </source>
</evidence>
<proteinExistence type="predicted"/>
<reference evidence="2" key="1">
    <citation type="submission" date="2020-07" db="EMBL/GenBank/DDBJ databases">
        <title>Multicomponent nature underlies the extraordinary mechanical properties of spider dragline silk.</title>
        <authorList>
            <person name="Kono N."/>
            <person name="Nakamura H."/>
            <person name="Mori M."/>
            <person name="Yoshida Y."/>
            <person name="Ohtoshi R."/>
            <person name="Malay A.D."/>
            <person name="Moran D.A.P."/>
            <person name="Tomita M."/>
            <person name="Numata K."/>
            <person name="Arakawa K."/>
        </authorList>
    </citation>
    <scope>NUCLEOTIDE SEQUENCE</scope>
</reference>
<accession>A0A8X6FLW3</accession>
<dbReference type="AlphaFoldDB" id="A0A8X6FLW3"/>
<protein>
    <submittedName>
        <fullName evidence="2">Uncharacterized protein</fullName>
    </submittedName>
</protein>
<dbReference type="OrthoDB" id="10253869at2759"/>
<evidence type="ECO:0000313" key="2">
    <source>
        <dbReference type="EMBL" id="GFQ83633.1"/>
    </source>
</evidence>
<organism evidence="2 3">
    <name type="scientific">Trichonephila clavata</name>
    <name type="common">Joro spider</name>
    <name type="synonym">Nephila clavata</name>
    <dbReference type="NCBI Taxonomy" id="2740835"/>
    <lineage>
        <taxon>Eukaryota</taxon>
        <taxon>Metazoa</taxon>
        <taxon>Ecdysozoa</taxon>
        <taxon>Arthropoda</taxon>
        <taxon>Chelicerata</taxon>
        <taxon>Arachnida</taxon>
        <taxon>Araneae</taxon>
        <taxon>Araneomorphae</taxon>
        <taxon>Entelegynae</taxon>
        <taxon>Araneoidea</taxon>
        <taxon>Nephilidae</taxon>
        <taxon>Trichonephila</taxon>
    </lineage>
</organism>
<feature type="region of interest" description="Disordered" evidence="1">
    <location>
        <begin position="1"/>
        <end position="23"/>
    </location>
</feature>